<dbReference type="OrthoDB" id="8779488at2"/>
<reference evidence="1 2" key="1">
    <citation type="submission" date="2019-03" db="EMBL/GenBank/DDBJ databases">
        <title>Genomic Encyclopedia of Type Strains, Phase IV (KMG-IV): sequencing the most valuable type-strain genomes for metagenomic binning, comparative biology and taxonomic classification.</title>
        <authorList>
            <person name="Goeker M."/>
        </authorList>
    </citation>
    <scope>NUCLEOTIDE SEQUENCE [LARGE SCALE GENOMIC DNA]</scope>
    <source>
        <strain evidence="1 2">DSM 7445</strain>
    </source>
</reference>
<protein>
    <submittedName>
        <fullName evidence="1">Uncharacterized protein</fullName>
    </submittedName>
</protein>
<organism evidence="1 2">
    <name type="scientific">Paucimonas lemoignei</name>
    <name type="common">Pseudomonas lemoignei</name>
    <dbReference type="NCBI Taxonomy" id="29443"/>
    <lineage>
        <taxon>Bacteria</taxon>
        <taxon>Pseudomonadati</taxon>
        <taxon>Pseudomonadota</taxon>
        <taxon>Betaproteobacteria</taxon>
        <taxon>Burkholderiales</taxon>
        <taxon>Burkholderiaceae</taxon>
        <taxon>Paucimonas</taxon>
    </lineage>
</organism>
<name>A0A4R3I159_PAULE</name>
<gene>
    <name evidence="1" type="ORF">EDC30_101254</name>
</gene>
<dbReference type="EMBL" id="SLZQ01000001">
    <property type="protein sequence ID" value="TCS39298.1"/>
    <property type="molecule type" value="Genomic_DNA"/>
</dbReference>
<proteinExistence type="predicted"/>
<dbReference type="Proteomes" id="UP000295382">
    <property type="component" value="Unassembled WGS sequence"/>
</dbReference>
<keyword evidence="2" id="KW-1185">Reference proteome</keyword>
<dbReference type="AlphaFoldDB" id="A0A4R3I159"/>
<dbReference type="RefSeq" id="WP_132256541.1">
    <property type="nucleotide sequence ID" value="NZ_SLZQ01000001.1"/>
</dbReference>
<comment type="caution">
    <text evidence="1">The sequence shown here is derived from an EMBL/GenBank/DDBJ whole genome shotgun (WGS) entry which is preliminary data.</text>
</comment>
<accession>A0A4R3I159</accession>
<evidence type="ECO:0000313" key="2">
    <source>
        <dbReference type="Proteomes" id="UP000295382"/>
    </source>
</evidence>
<evidence type="ECO:0000313" key="1">
    <source>
        <dbReference type="EMBL" id="TCS39298.1"/>
    </source>
</evidence>
<sequence>MRTYVVKTAHGYLYPFRDSVSFTDDETHAGHFLVADEAHVLAQVFGYTEGRYQVIAIDTPERR</sequence>